<evidence type="ECO:0000259" key="5">
    <source>
        <dbReference type="PROSITE" id="PS01124"/>
    </source>
</evidence>
<keyword evidence="8" id="KW-1185">Reference proteome</keyword>
<keyword evidence="4" id="KW-0804">Transcription</keyword>
<protein>
    <submittedName>
        <fullName evidence="7">AraC family transcriptional regulator</fullName>
    </submittedName>
</protein>
<reference evidence="7 8" key="1">
    <citation type="journal article" date="2013" name="Genome Announc.">
        <title>Draft genome sequence of Serratia sp. strain ATCC 39006, a model bacterium for analysis of the biosynthesis and regulation of prodigiosin, a carbapenem, and gas vesicles.</title>
        <authorList>
            <person name="Fineran P.C."/>
            <person name="Iglesias Cans M.C."/>
            <person name="Ramsay J.P."/>
            <person name="Wilf N.M."/>
            <person name="Cossyleon D."/>
            <person name="McNeil M.B."/>
            <person name="Williamson N.R."/>
            <person name="Monson R.E."/>
            <person name="Becher S.A."/>
            <person name="Stanton J.A."/>
            <person name="Brugger K."/>
            <person name="Brown S.D."/>
            <person name="Salmond G.P."/>
        </authorList>
    </citation>
    <scope>NUCLEOTIDE SEQUENCE [LARGE SCALE GENOMIC DNA]</scope>
    <source>
        <strain evidence="7">ATCC 39006</strain>
        <strain evidence="8">ATCC 39006 / SC 11482</strain>
    </source>
</reference>
<dbReference type="Gene3D" id="1.10.10.60">
    <property type="entry name" value="Homeodomain-like"/>
    <property type="match status" value="1"/>
</dbReference>
<dbReference type="SMART" id="SM00342">
    <property type="entry name" value="HTH_ARAC"/>
    <property type="match status" value="1"/>
</dbReference>
<organism evidence="7 8">
    <name type="scientific">Serratia sp. (strain ATCC 39006)</name>
    <name type="common">Prodigiosinella confusarubida</name>
    <dbReference type="NCBI Taxonomy" id="104623"/>
    <lineage>
        <taxon>Bacteria</taxon>
        <taxon>Pseudomonadati</taxon>
        <taxon>Pseudomonadota</taxon>
        <taxon>Gammaproteobacteria</taxon>
        <taxon>Enterobacterales</taxon>
        <taxon>Pectobacteriaceae</taxon>
        <taxon>Prodigiosinella</taxon>
    </lineage>
</organism>
<evidence type="ECO:0000256" key="2">
    <source>
        <dbReference type="ARBA" id="ARBA00023015"/>
    </source>
</evidence>
<dbReference type="EMBL" id="CP025084">
    <property type="protein sequence ID" value="AUH03025.1"/>
    <property type="molecule type" value="Genomic_DNA"/>
</dbReference>
<dbReference type="PROSITE" id="PS01124">
    <property type="entry name" value="HTH_ARAC_FAMILY_2"/>
    <property type="match status" value="1"/>
</dbReference>
<evidence type="ECO:0000313" key="9">
    <source>
        <dbReference type="Proteomes" id="UP000233778"/>
    </source>
</evidence>
<accession>A0A2I5TEM4</accession>
<reference evidence="7" key="4">
    <citation type="submission" date="2017-11" db="EMBL/GenBank/DDBJ databases">
        <title>Complete genome sequence of Serratia sp. ATCC 39006.</title>
        <authorList>
            <person name="Hampton H.G."/>
            <person name="Jackson S.A."/>
            <person name="Jauregui R."/>
            <person name="Poulter G.T.M."/>
            <person name="Salmond G.P.C."/>
            <person name="Fineran P.C."/>
        </authorList>
    </citation>
    <scope>NUCLEOTIDE SEQUENCE</scope>
    <source>
        <strain evidence="7">ATCC 39006</strain>
    </source>
</reference>
<evidence type="ECO:0000313" key="7">
    <source>
        <dbReference type="EMBL" id="AUH03025.1"/>
    </source>
</evidence>
<keyword evidence="3" id="KW-0238">DNA-binding</keyword>
<sequence length="260" mass="29516">MNVNQTLSPDLDEWINAQNPIVSMSKEYPAGHNITLHQHSRGQLVYGCSGMMELRTRDEYWMLPPLRGVWIPPQVDHAMVARTAVSLRTLYVNIKAFSIALPLHPMGINVSPLLRELLAQASKFHLNYPPESFESRLLSLTLEEMQRSAENGLRLPMGRDKRLRSICDALFAHPGDPRSLFEWANEVGATTRTLTRLFQNETGMPFVHWRQQLRIVDAIPRLIAGERISQIADSLGYNSQGAFTVMFKRVTGKVPSDYFS</sequence>
<dbReference type="CDD" id="cd06124">
    <property type="entry name" value="cupin_NimR-like_N"/>
    <property type="match status" value="1"/>
</dbReference>
<evidence type="ECO:0000256" key="3">
    <source>
        <dbReference type="ARBA" id="ARBA00023125"/>
    </source>
</evidence>
<dbReference type="InterPro" id="IPR009057">
    <property type="entry name" value="Homeodomain-like_sf"/>
</dbReference>
<dbReference type="Proteomes" id="UP000233778">
    <property type="component" value="Chromosome"/>
</dbReference>
<dbReference type="Proteomes" id="UP000017700">
    <property type="component" value="Chromosome"/>
</dbReference>
<dbReference type="RefSeq" id="WP_021013827.1">
    <property type="nucleotide sequence ID" value="NZ_CP025084.1"/>
</dbReference>
<name>A0A2I5TEM4_SERS3</name>
<dbReference type="Pfam" id="PF12833">
    <property type="entry name" value="HTH_18"/>
    <property type="match status" value="1"/>
</dbReference>
<feature type="domain" description="HTH araC/xylS-type" evidence="5">
    <location>
        <begin position="164"/>
        <end position="260"/>
    </location>
</feature>
<keyword evidence="2" id="KW-0805">Transcription regulation</keyword>
<dbReference type="Pfam" id="PF02311">
    <property type="entry name" value="AraC_binding"/>
    <property type="match status" value="1"/>
</dbReference>
<dbReference type="InterPro" id="IPR018060">
    <property type="entry name" value="HTH_AraC"/>
</dbReference>
<dbReference type="KEGG" id="serq:CWC46_02020"/>
<dbReference type="AlphaFoldDB" id="A0A2I5TEM4"/>
<dbReference type="Gene3D" id="2.60.120.10">
    <property type="entry name" value="Jelly Rolls"/>
    <property type="match status" value="1"/>
</dbReference>
<dbReference type="KEGG" id="sera:Ser39006_002020"/>
<dbReference type="PANTHER" id="PTHR11019">
    <property type="entry name" value="HTH-TYPE TRANSCRIPTIONAL REGULATOR NIMR"/>
    <property type="match status" value="1"/>
</dbReference>
<reference evidence="6 9" key="3">
    <citation type="submission" date="2017-11" db="EMBL/GenBank/DDBJ databases">
        <title>Complete genome sequence of Serratia sp. ATCC 39006 LacA.</title>
        <authorList>
            <person name="Hampton H.G."/>
            <person name="Jackson S.A."/>
            <person name="Jauregui R."/>
            <person name="Poulter G.T.M."/>
            <person name="Salmond G.P.C."/>
            <person name="Fineran P.C."/>
        </authorList>
    </citation>
    <scope>NUCLEOTIDE SEQUENCE [LARGE SCALE GENOMIC DNA]</scope>
    <source>
        <strain evidence="6 9">ATCC 39006</strain>
    </source>
</reference>
<dbReference type="SUPFAM" id="SSF46689">
    <property type="entry name" value="Homeodomain-like"/>
    <property type="match status" value="1"/>
</dbReference>
<dbReference type="FunFam" id="1.10.10.60:FF:000132">
    <property type="entry name" value="AraC family transcriptional regulator"/>
    <property type="match status" value="1"/>
</dbReference>
<dbReference type="STRING" id="104623.Ser39006_00552"/>
<reference evidence="7" key="2">
    <citation type="submission" date="2013-09" db="EMBL/GenBank/DDBJ databases">
        <authorList>
            <person name="Wang G."/>
            <person name="Yang Y."/>
            <person name="Su Y."/>
        </authorList>
    </citation>
    <scope>NUCLEOTIDE SEQUENCE</scope>
    <source>
        <strain evidence="7">ATCC 39006</strain>
    </source>
</reference>
<dbReference type="GO" id="GO:0003700">
    <property type="term" value="F:DNA-binding transcription factor activity"/>
    <property type="evidence" value="ECO:0007669"/>
    <property type="project" value="InterPro"/>
</dbReference>
<dbReference type="GO" id="GO:0043565">
    <property type="term" value="F:sequence-specific DNA binding"/>
    <property type="evidence" value="ECO:0007669"/>
    <property type="project" value="InterPro"/>
</dbReference>
<gene>
    <name evidence="6" type="ORF">CWC46_02020</name>
    <name evidence="7" type="ORF">Ser39006_002020</name>
</gene>
<evidence type="ECO:0000313" key="8">
    <source>
        <dbReference type="Proteomes" id="UP000017700"/>
    </source>
</evidence>
<dbReference type="EMBL" id="CP025085">
    <property type="protein sequence ID" value="AUG98710.1"/>
    <property type="molecule type" value="Genomic_DNA"/>
</dbReference>
<dbReference type="InterPro" id="IPR011051">
    <property type="entry name" value="RmlC_Cupin_sf"/>
</dbReference>
<dbReference type="PANTHER" id="PTHR11019:SF159">
    <property type="entry name" value="TRANSCRIPTIONAL REGULATOR-RELATED"/>
    <property type="match status" value="1"/>
</dbReference>
<proteinExistence type="predicted"/>
<dbReference type="InterPro" id="IPR014710">
    <property type="entry name" value="RmlC-like_jellyroll"/>
</dbReference>
<evidence type="ECO:0000313" key="6">
    <source>
        <dbReference type="EMBL" id="AUG98710.1"/>
    </source>
</evidence>
<dbReference type="SUPFAM" id="SSF51182">
    <property type="entry name" value="RmlC-like cupins"/>
    <property type="match status" value="1"/>
</dbReference>
<keyword evidence="1" id="KW-0678">Repressor</keyword>
<dbReference type="InterPro" id="IPR003313">
    <property type="entry name" value="AraC-bd"/>
</dbReference>
<evidence type="ECO:0000256" key="4">
    <source>
        <dbReference type="ARBA" id="ARBA00023163"/>
    </source>
</evidence>
<dbReference type="OrthoDB" id="5949386at2"/>
<evidence type="ECO:0000256" key="1">
    <source>
        <dbReference type="ARBA" id="ARBA00022491"/>
    </source>
</evidence>